<name>A0A4Y9ZQ98_9AGAM</name>
<evidence type="ECO:0000256" key="1">
    <source>
        <dbReference type="ARBA" id="ARBA00010490"/>
    </source>
</evidence>
<dbReference type="InterPro" id="IPR002836">
    <property type="entry name" value="PDCD5-like"/>
</dbReference>
<evidence type="ECO:0000256" key="2">
    <source>
        <dbReference type="SAM" id="MobiDB-lite"/>
    </source>
</evidence>
<dbReference type="AlphaFoldDB" id="A0A4Y9ZQ98"/>
<sequence>MGDAELAAIRAARLNQLQQKESGGAPGEGAGEDEAKRQNEEQMRRDMLATVLDSAARERRMLTSIFFWYATYSSAPFRMAVARIALVSPDRSRQMESILLRMAQTGQLRARVTEQQLIELLEQAEEANSKSSARKGAIVFQRRERDGDDDFDI</sequence>
<organism evidence="3 4">
    <name type="scientific">Hericium alpestre</name>
    <dbReference type="NCBI Taxonomy" id="135208"/>
    <lineage>
        <taxon>Eukaryota</taxon>
        <taxon>Fungi</taxon>
        <taxon>Dikarya</taxon>
        <taxon>Basidiomycota</taxon>
        <taxon>Agaricomycotina</taxon>
        <taxon>Agaricomycetes</taxon>
        <taxon>Russulales</taxon>
        <taxon>Hericiaceae</taxon>
        <taxon>Hericium</taxon>
    </lineage>
</organism>
<dbReference type="InterPro" id="IPR036883">
    <property type="entry name" value="PDCD5-like_sf"/>
</dbReference>
<feature type="region of interest" description="Disordered" evidence="2">
    <location>
        <begin position="17"/>
        <end position="40"/>
    </location>
</feature>
<keyword evidence="4" id="KW-1185">Reference proteome</keyword>
<dbReference type="SUPFAM" id="SSF46950">
    <property type="entry name" value="Double-stranded DNA-binding domain"/>
    <property type="match status" value="1"/>
</dbReference>
<evidence type="ECO:0000313" key="3">
    <source>
        <dbReference type="EMBL" id="TFY75619.1"/>
    </source>
</evidence>
<dbReference type="Pfam" id="PF01984">
    <property type="entry name" value="dsDNA_bind"/>
    <property type="match status" value="2"/>
</dbReference>
<protein>
    <recommendedName>
        <fullName evidence="5">Programmed cell death protein 5</fullName>
    </recommendedName>
</protein>
<dbReference type="STRING" id="135208.A0A4Y9ZQ98"/>
<dbReference type="GO" id="GO:0005829">
    <property type="term" value="C:cytosol"/>
    <property type="evidence" value="ECO:0007669"/>
    <property type="project" value="TreeGrafter"/>
</dbReference>
<gene>
    <name evidence="3" type="ORF">EWM64_g8392</name>
</gene>
<dbReference type="PANTHER" id="PTHR10840">
    <property type="entry name" value="PROGRAMMED CELL DEATH PROTEIN 5"/>
    <property type="match status" value="1"/>
</dbReference>
<dbReference type="GO" id="GO:0005634">
    <property type="term" value="C:nucleus"/>
    <property type="evidence" value="ECO:0007669"/>
    <property type="project" value="TreeGrafter"/>
</dbReference>
<reference evidence="3 4" key="1">
    <citation type="submission" date="2019-02" db="EMBL/GenBank/DDBJ databases">
        <title>Genome sequencing of the rare red list fungi Hericium alpestre (H. flagellum).</title>
        <authorList>
            <person name="Buettner E."/>
            <person name="Kellner H."/>
        </authorList>
    </citation>
    <scope>NUCLEOTIDE SEQUENCE [LARGE SCALE GENOMIC DNA]</scope>
    <source>
        <strain evidence="3 4">DSM 108284</strain>
    </source>
</reference>
<feature type="region of interest" description="Disordered" evidence="2">
    <location>
        <begin position="128"/>
        <end position="153"/>
    </location>
</feature>
<evidence type="ECO:0008006" key="5">
    <source>
        <dbReference type="Google" id="ProtNLM"/>
    </source>
</evidence>
<dbReference type="Gene3D" id="1.10.8.140">
    <property type="entry name" value="PDCD5-like"/>
    <property type="match status" value="1"/>
</dbReference>
<dbReference type="Proteomes" id="UP000298061">
    <property type="component" value="Unassembled WGS sequence"/>
</dbReference>
<dbReference type="GO" id="GO:0003677">
    <property type="term" value="F:DNA binding"/>
    <property type="evidence" value="ECO:0007669"/>
    <property type="project" value="InterPro"/>
</dbReference>
<dbReference type="PANTHER" id="PTHR10840:SF0">
    <property type="entry name" value="PROGRAMMED CELL DEATH PROTEIN 5"/>
    <property type="match status" value="1"/>
</dbReference>
<evidence type="ECO:0000313" key="4">
    <source>
        <dbReference type="Proteomes" id="UP000298061"/>
    </source>
</evidence>
<comment type="similarity">
    <text evidence="1">Belongs to the PDCD5 family.</text>
</comment>
<proteinExistence type="inferred from homology"/>
<accession>A0A4Y9ZQ98</accession>
<dbReference type="PIRSF" id="PIRSF015730">
    <property type="entry name" value="TFAR19"/>
    <property type="match status" value="1"/>
</dbReference>
<dbReference type="OrthoDB" id="10252486at2759"/>
<comment type="caution">
    <text evidence="3">The sequence shown here is derived from an EMBL/GenBank/DDBJ whole genome shotgun (WGS) entry which is preliminary data.</text>
</comment>
<dbReference type="EMBL" id="SFCI01001498">
    <property type="protein sequence ID" value="TFY75619.1"/>
    <property type="molecule type" value="Genomic_DNA"/>
</dbReference>